<reference evidence="10 11" key="1">
    <citation type="submission" date="2017-02" db="EMBL/GenBank/DDBJ databases">
        <title>The new phylogeny of genus Mycobacterium.</title>
        <authorList>
            <person name="Tortoli E."/>
            <person name="Trovato A."/>
            <person name="Cirillo D.M."/>
        </authorList>
    </citation>
    <scope>NUCLEOTIDE SEQUENCE [LARGE SCALE GENOMIC DNA]</scope>
    <source>
        <strain evidence="10 11">RW6</strain>
    </source>
</reference>
<dbReference type="PROSITE" id="PS50928">
    <property type="entry name" value="ABC_TM1"/>
    <property type="match status" value="1"/>
</dbReference>
<dbReference type="GO" id="GO:0006865">
    <property type="term" value="P:amino acid transport"/>
    <property type="evidence" value="ECO:0007669"/>
    <property type="project" value="UniProtKB-KW"/>
</dbReference>
<evidence type="ECO:0000256" key="4">
    <source>
        <dbReference type="ARBA" id="ARBA00022692"/>
    </source>
</evidence>
<protein>
    <submittedName>
        <fullName evidence="10">Ectoine/hydroxyectoine ABC transporter permease subunit EhuD</fullName>
    </submittedName>
</protein>
<dbReference type="OrthoDB" id="9814902at2"/>
<dbReference type="Proteomes" id="UP000192448">
    <property type="component" value="Unassembled WGS sequence"/>
</dbReference>
<keyword evidence="2 8" id="KW-0813">Transport</keyword>
<evidence type="ECO:0000256" key="8">
    <source>
        <dbReference type="RuleBase" id="RU363032"/>
    </source>
</evidence>
<comment type="caution">
    <text evidence="10">The sequence shown here is derived from an EMBL/GenBank/DDBJ whole genome shotgun (WGS) entry which is preliminary data.</text>
</comment>
<dbReference type="InterPro" id="IPR043429">
    <property type="entry name" value="ArtM/GltK/GlnP/TcyL/YhdX-like"/>
</dbReference>
<keyword evidence="7 8" id="KW-0472">Membrane</keyword>
<feature type="transmembrane region" description="Helical" evidence="8">
    <location>
        <begin position="189"/>
        <end position="207"/>
    </location>
</feature>
<evidence type="ECO:0000313" key="11">
    <source>
        <dbReference type="Proteomes" id="UP000192448"/>
    </source>
</evidence>
<evidence type="ECO:0000259" key="9">
    <source>
        <dbReference type="PROSITE" id="PS50928"/>
    </source>
</evidence>
<evidence type="ECO:0000256" key="5">
    <source>
        <dbReference type="ARBA" id="ARBA00022970"/>
    </source>
</evidence>
<dbReference type="NCBIfam" id="TIGR01726">
    <property type="entry name" value="HEQRo_perm_3TM"/>
    <property type="match status" value="1"/>
</dbReference>
<evidence type="ECO:0000256" key="7">
    <source>
        <dbReference type="ARBA" id="ARBA00023136"/>
    </source>
</evidence>
<accession>A0A1X0B5P8</accession>
<gene>
    <name evidence="10" type="ORF">BST13_08435</name>
</gene>
<keyword evidence="5" id="KW-0029">Amino-acid transport</keyword>
<organism evidence="10 11">
    <name type="scientific">Mycobacterium aquaticum</name>
    <dbReference type="NCBI Taxonomy" id="1927124"/>
    <lineage>
        <taxon>Bacteria</taxon>
        <taxon>Bacillati</taxon>
        <taxon>Actinomycetota</taxon>
        <taxon>Actinomycetes</taxon>
        <taxon>Mycobacteriales</taxon>
        <taxon>Mycobacteriaceae</taxon>
        <taxon>Mycobacterium</taxon>
    </lineage>
</organism>
<comment type="subcellular location">
    <subcellularLocation>
        <location evidence="1 8">Cell membrane</location>
        <topology evidence="1 8">Multi-pass membrane protein</topology>
    </subcellularLocation>
</comment>
<dbReference type="CDD" id="cd06261">
    <property type="entry name" value="TM_PBP2"/>
    <property type="match status" value="1"/>
</dbReference>
<evidence type="ECO:0000256" key="6">
    <source>
        <dbReference type="ARBA" id="ARBA00022989"/>
    </source>
</evidence>
<dbReference type="GO" id="GO:0022857">
    <property type="term" value="F:transmembrane transporter activity"/>
    <property type="evidence" value="ECO:0007669"/>
    <property type="project" value="InterPro"/>
</dbReference>
<evidence type="ECO:0000256" key="2">
    <source>
        <dbReference type="ARBA" id="ARBA00022448"/>
    </source>
</evidence>
<evidence type="ECO:0000256" key="3">
    <source>
        <dbReference type="ARBA" id="ARBA00022475"/>
    </source>
</evidence>
<dbReference type="PANTHER" id="PTHR30614">
    <property type="entry name" value="MEMBRANE COMPONENT OF AMINO ACID ABC TRANSPORTER"/>
    <property type="match status" value="1"/>
</dbReference>
<feature type="transmembrane region" description="Helical" evidence="8">
    <location>
        <begin position="20"/>
        <end position="43"/>
    </location>
</feature>
<evidence type="ECO:0000256" key="1">
    <source>
        <dbReference type="ARBA" id="ARBA00004651"/>
    </source>
</evidence>
<keyword evidence="3" id="KW-1003">Cell membrane</keyword>
<dbReference type="InterPro" id="IPR035906">
    <property type="entry name" value="MetI-like_sf"/>
</dbReference>
<keyword evidence="11" id="KW-1185">Reference proteome</keyword>
<dbReference type="Pfam" id="PF00528">
    <property type="entry name" value="BPD_transp_1"/>
    <property type="match status" value="1"/>
</dbReference>
<dbReference type="NCBIfam" id="TIGR03003">
    <property type="entry name" value="ectoine_ehuD"/>
    <property type="match status" value="1"/>
</dbReference>
<dbReference type="EMBL" id="MVHF01000006">
    <property type="protein sequence ID" value="ORA37176.1"/>
    <property type="molecule type" value="Genomic_DNA"/>
</dbReference>
<evidence type="ECO:0000313" key="10">
    <source>
        <dbReference type="EMBL" id="ORA37176.1"/>
    </source>
</evidence>
<dbReference type="InterPro" id="IPR010065">
    <property type="entry name" value="AA_ABC_transptr_permease_3TM"/>
</dbReference>
<dbReference type="InterPro" id="IPR014341">
    <property type="entry name" value="Ectoine_EhuD"/>
</dbReference>
<proteinExistence type="inferred from homology"/>
<dbReference type="RefSeq" id="WP_083162584.1">
    <property type="nucleotide sequence ID" value="NZ_MVHF01000006.1"/>
</dbReference>
<feature type="domain" description="ABC transmembrane type-1" evidence="9">
    <location>
        <begin position="19"/>
        <end position="207"/>
    </location>
</feature>
<sequence length="216" mass="23955">MTWDWAVAQQAFPYLVKGLWITVLATVAGSVLAMVLGAMVAVLRRSPHPAVALPIKFTVEFIRGTPLLVQLFFLYYVLPHYGIMLSAWVVGVLALGIHYSTYLSEVYRSGLDGLPAGQWEACTALGLSTRVTWFKVVLPQVVRSVLPAMGNYTIGMFKETPLLSAITVAEMMTEAKLFADEHYRYLEPFTMVGIIFLVLSLTAALALRRLENRLAL</sequence>
<dbReference type="Gene3D" id="1.10.3720.10">
    <property type="entry name" value="MetI-like"/>
    <property type="match status" value="1"/>
</dbReference>
<keyword evidence="6 8" id="KW-1133">Transmembrane helix</keyword>
<dbReference type="SUPFAM" id="SSF161098">
    <property type="entry name" value="MetI-like"/>
    <property type="match status" value="1"/>
</dbReference>
<name>A0A1X0B5P8_9MYCO</name>
<feature type="transmembrane region" description="Helical" evidence="8">
    <location>
        <begin position="73"/>
        <end position="99"/>
    </location>
</feature>
<keyword evidence="4 8" id="KW-0812">Transmembrane</keyword>
<dbReference type="GO" id="GO:0043190">
    <property type="term" value="C:ATP-binding cassette (ABC) transporter complex"/>
    <property type="evidence" value="ECO:0007669"/>
    <property type="project" value="InterPro"/>
</dbReference>
<comment type="similarity">
    <text evidence="8">Belongs to the binding-protein-dependent transport system permease family.</text>
</comment>
<dbReference type="STRING" id="1927124.BST13_08435"/>
<dbReference type="PANTHER" id="PTHR30614:SF0">
    <property type="entry name" value="L-CYSTINE TRANSPORT SYSTEM PERMEASE PROTEIN TCYL"/>
    <property type="match status" value="1"/>
</dbReference>
<dbReference type="InterPro" id="IPR000515">
    <property type="entry name" value="MetI-like"/>
</dbReference>
<dbReference type="AlphaFoldDB" id="A0A1X0B5P8"/>